<proteinExistence type="predicted"/>
<evidence type="ECO:0000313" key="3">
    <source>
        <dbReference type="Proteomes" id="UP001580928"/>
    </source>
</evidence>
<comment type="caution">
    <text evidence="2">The sequence shown here is derived from an EMBL/GenBank/DDBJ whole genome shotgun (WGS) entry which is preliminary data.</text>
</comment>
<evidence type="ECO:0000313" key="2">
    <source>
        <dbReference type="EMBL" id="MFB5946377.1"/>
    </source>
</evidence>
<sequence length="416" mass="47380">MVAKIISGKSIRAALSYNENKVDQGKAELIWQSGFKKEVQRLNFHDKLGRFQNLTKRNKRAKTNAVHISLNFAVNERVDETQLNAIARDYMEGIGFGDQPFLVYLHKDAGHPHIHIVTTNIRHSGERISLHNLGKTKSEEARKLIEKRYGLVPAQQHRELYKSKALALSKVFYGKDDTKRAISNVVHGVIQSYRFTSLPEFNAVLSCYNVFADRGSRDSVMYAKKGLRYWAMDEHGKKVGIPIKASSIYSSPTLQKLELKFASKKIARKPNADQLKAAIDRVMKNKITSERFERALSTYGIDVLFRRNGEGRLYGVTFVDHNTKCVFNGSDLGKAYSANALSQWFLSSQTAGKAYRLSGSNERSQYLSPITNGTVGRFYLGKGNLLEELLKPEFDDNLENNELKRKRKKRRRKIQN</sequence>
<accession>A0ABV5CFR7</accession>
<name>A0ABV5CFR7_9SPHI</name>
<keyword evidence="3" id="KW-1185">Reference proteome</keyword>
<feature type="domain" description="MobA/VirD2-like nuclease" evidence="1">
    <location>
        <begin position="17"/>
        <end position="151"/>
    </location>
</feature>
<dbReference type="InterPro" id="IPR005094">
    <property type="entry name" value="Endonuclease_MobA/VirD2"/>
</dbReference>
<protein>
    <submittedName>
        <fullName evidence="2">Relaxase/mobilization nuclease domain-containing protein</fullName>
    </submittedName>
</protein>
<reference evidence="2 3" key="1">
    <citation type="submission" date="2024-04" db="EMBL/GenBank/DDBJ databases">
        <title>Albibacterium profundi sp. nov., isolated from sediment of the Challenger Deep of Mariana Trench.</title>
        <authorList>
            <person name="Wang Y."/>
        </authorList>
    </citation>
    <scope>NUCLEOTIDE SEQUENCE [LARGE SCALE GENOMIC DNA]</scope>
    <source>
        <strain evidence="2 3">RHL897</strain>
    </source>
</reference>
<dbReference type="EMBL" id="JBBVGT010000002">
    <property type="protein sequence ID" value="MFB5946377.1"/>
    <property type="molecule type" value="Genomic_DNA"/>
</dbReference>
<dbReference type="Pfam" id="PF03432">
    <property type="entry name" value="Relaxase"/>
    <property type="match status" value="1"/>
</dbReference>
<organism evidence="2 3">
    <name type="scientific">Albibacterium profundi</name>
    <dbReference type="NCBI Taxonomy" id="3134906"/>
    <lineage>
        <taxon>Bacteria</taxon>
        <taxon>Pseudomonadati</taxon>
        <taxon>Bacteroidota</taxon>
        <taxon>Sphingobacteriia</taxon>
        <taxon>Sphingobacteriales</taxon>
        <taxon>Sphingobacteriaceae</taxon>
        <taxon>Albibacterium</taxon>
    </lineage>
</organism>
<dbReference type="Proteomes" id="UP001580928">
    <property type="component" value="Unassembled WGS sequence"/>
</dbReference>
<evidence type="ECO:0000259" key="1">
    <source>
        <dbReference type="Pfam" id="PF03432"/>
    </source>
</evidence>
<gene>
    <name evidence="2" type="ORF">WKR92_11090</name>
</gene>
<dbReference type="RefSeq" id="WP_375557883.1">
    <property type="nucleotide sequence ID" value="NZ_JBBVGT010000002.1"/>
</dbReference>